<comment type="caution">
    <text evidence="1">The sequence shown here is derived from an EMBL/GenBank/DDBJ whole genome shotgun (WGS) entry which is preliminary data.</text>
</comment>
<reference evidence="1 2" key="1">
    <citation type="submission" date="2017-04" db="EMBL/GenBank/DDBJ databases">
        <title>Novel microbial lineages endemic to geothermal iron-oxide mats fill important gaps in the evolutionary history of Archaea.</title>
        <authorList>
            <person name="Jay Z.J."/>
            <person name="Beam J.P."/>
            <person name="Dlakic M."/>
            <person name="Rusch D.B."/>
            <person name="Kozubal M.A."/>
            <person name="Inskeep W.P."/>
        </authorList>
    </citation>
    <scope>NUCLEOTIDE SEQUENCE [LARGE SCALE GENOMIC DNA]</scope>
    <source>
        <strain evidence="1">BE_D</strain>
    </source>
</reference>
<organism evidence="1 2">
    <name type="scientific">Candidatus Marsarchaeota G2 archaeon BE_D</name>
    <dbReference type="NCBI Taxonomy" id="1978158"/>
    <lineage>
        <taxon>Archaea</taxon>
        <taxon>Candidatus Marsarchaeota</taxon>
        <taxon>Candidatus Marsarchaeota group 2</taxon>
    </lineage>
</organism>
<gene>
    <name evidence="1" type="ORF">B9Q04_05275</name>
</gene>
<dbReference type="Gene3D" id="3.30.2320.20">
    <property type="entry name" value="Class I aminoacyl-tRNA synthetases (RS)"/>
    <property type="match status" value="1"/>
</dbReference>
<evidence type="ECO:0000313" key="2">
    <source>
        <dbReference type="Proteomes" id="UP000242015"/>
    </source>
</evidence>
<dbReference type="Proteomes" id="UP000242015">
    <property type="component" value="Unassembled WGS sequence"/>
</dbReference>
<dbReference type="AlphaFoldDB" id="A0A2R6CCD5"/>
<accession>A0A2R6CCD5</accession>
<dbReference type="EMBL" id="NEXF01000083">
    <property type="protein sequence ID" value="PSO08501.1"/>
    <property type="molecule type" value="Genomic_DNA"/>
</dbReference>
<evidence type="ECO:0000313" key="1">
    <source>
        <dbReference type="EMBL" id="PSO08501.1"/>
    </source>
</evidence>
<proteinExistence type="predicted"/>
<dbReference type="Gene3D" id="1.10.10.720">
    <property type="entry name" value="leucyl-tRNA synthetase"/>
    <property type="match status" value="1"/>
</dbReference>
<protein>
    <submittedName>
        <fullName evidence="1">Uncharacterized protein</fullName>
    </submittedName>
</protein>
<sequence length="172" mass="19478">MGGSGLIEHVGYPPTELDDEDVFLMAREEYIRRVEEDVVNLQRLMRESRSAEIVVADRRRIELAKALIPQLKGGGRITPQMVEFAAKELGDKKSASGYIQRFIRSLSEWREFDQAILARLIEEEASTLRDASSYLREVCGVEIRVVGVNDASDKIRAENATPLKPTITFLRQ</sequence>
<name>A0A2R6CCD5_9ARCH</name>